<proteinExistence type="predicted"/>
<dbReference type="PROSITE" id="PS00107">
    <property type="entry name" value="PROTEIN_KINASE_ATP"/>
    <property type="match status" value="1"/>
</dbReference>
<sequence length="936" mass="106106">MYVLPLDAEPLHRYTKGGYHPVVLGDTLKNGRYRILHKLGWGGYSTVWAARDQREDTYAAVKISVAKNESEQENQEVHVMQTLAATQPRPQHVMRMIDDFDLMGPNGRHKCLVLDLVGPNVPEFVEPHFSDGRLPGNLAKRIANQALIGLDGLHQHKIGHGDLHTRNLTFTMPHLKDLQENKFMEALGQPKIGYVQRTDEKPLEAGVPKYIVRPAVFQSQSWLSHEIKIIDFGESFLPGSIPQTLHTPLAVRAPENIFQDSFDYRVDLWSMGCMLFELFVGQPPFDTIMKTPAILEDSFDAMPSESTEEIPGPSFQEWLEEMYFDSDRKETLSREDIVQLGEIIGRLLRFEPSSPDGHRQEIFWMTLGLTINDIRRILLHISLLFWSLLLRGQQARSQEQMPIGIDQPGSADDETDCKYNFPSPAPHIFSSVNGLLQQWANTFFPIGHGIVPCHISPFTNLYHGRQDGNMPESPEWVAFDMDDGYSDAIYLWDVTGPRVDDGHGLRGLEDEYNRASGLCKWVQDKGLGGLGWGVEGIVRMNAGFEMIWCNFTSLSLRLLTKTNVTAPLLREIGKDSALEDRERKAGTAEIGKALIPEYTSTSPGYYPLPTDTSPPGHSKDPEQPPMPPSWRLRGQEPFLESQTWGWFESATWHYGSTGMGAGRGESRVKPLTCGFLTFYNPIYHEQQIGCANAERKRLNLTMDGHWTGSGTQEDRKAALEQLTRRKRHHSLRNITVADAHMMNDAAERVLKSLDFNNSDRLRSSYATNNNCTGIDWTGSIDTENSTAVRTWFMALRQHTHFLLMPHFEYPPESADHHEMSTLGEKTLSKCQYQYTRLLAPDFNTVQLTPEEALIMSAVEETLGNICLWVVTAGLAIEREWLDRFERLQYSSPGTKSFTALVSRLNSWQTGLEELMAWLGWVDQWTYCKDGCAQDEI</sequence>
<dbReference type="SMART" id="SM00220">
    <property type="entry name" value="S_TKc"/>
    <property type="match status" value="1"/>
</dbReference>
<dbReference type="InterPro" id="IPR038921">
    <property type="entry name" value="YOR389W-like"/>
</dbReference>
<dbReference type="GO" id="GO:0005524">
    <property type="term" value="F:ATP binding"/>
    <property type="evidence" value="ECO:0007669"/>
    <property type="project" value="UniProtKB-UniRule"/>
</dbReference>
<dbReference type="PANTHER" id="PTHR35204">
    <property type="entry name" value="YALI0A21131P"/>
    <property type="match status" value="1"/>
</dbReference>
<feature type="region of interest" description="Disordered" evidence="2">
    <location>
        <begin position="601"/>
        <end position="633"/>
    </location>
</feature>
<organism evidence="4">
    <name type="scientific">Talaromyces marneffei PM1</name>
    <dbReference type="NCBI Taxonomy" id="1077442"/>
    <lineage>
        <taxon>Eukaryota</taxon>
        <taxon>Fungi</taxon>
        <taxon>Dikarya</taxon>
        <taxon>Ascomycota</taxon>
        <taxon>Pezizomycotina</taxon>
        <taxon>Eurotiomycetes</taxon>
        <taxon>Eurotiomycetidae</taxon>
        <taxon>Eurotiales</taxon>
        <taxon>Trichocomaceae</taxon>
        <taxon>Talaromyces</taxon>
        <taxon>Talaromyces sect. Talaromyces</taxon>
    </lineage>
</organism>
<dbReference type="PANTHER" id="PTHR35204:SF1">
    <property type="entry name" value="ENTEROTOXIN"/>
    <property type="match status" value="1"/>
</dbReference>
<dbReference type="Gene3D" id="3.30.200.20">
    <property type="entry name" value="Phosphorylase Kinase, domain 1"/>
    <property type="match status" value="1"/>
</dbReference>
<keyword evidence="1" id="KW-0067">ATP-binding</keyword>
<dbReference type="EMBL" id="JPOX01000009">
    <property type="protein sequence ID" value="KFX49745.1"/>
    <property type="molecule type" value="Genomic_DNA"/>
</dbReference>
<dbReference type="InterPro" id="IPR011009">
    <property type="entry name" value="Kinase-like_dom_sf"/>
</dbReference>
<keyword evidence="4" id="KW-0808">Transferase</keyword>
<comment type="caution">
    <text evidence="4">The sequence shown here is derived from an EMBL/GenBank/DDBJ whole genome shotgun (WGS) entry which is preliminary data.</text>
</comment>
<dbReference type="InterPro" id="IPR000719">
    <property type="entry name" value="Prot_kinase_dom"/>
</dbReference>
<keyword evidence="4" id="KW-0418">Kinase</keyword>
<gene>
    <name evidence="4" type="ORF">GQ26_0093100</name>
</gene>
<keyword evidence="1" id="KW-0547">Nucleotide-binding</keyword>
<dbReference type="AlphaFoldDB" id="A0A093VC31"/>
<dbReference type="PROSITE" id="PS50011">
    <property type="entry name" value="PROTEIN_KINASE_DOM"/>
    <property type="match status" value="1"/>
</dbReference>
<feature type="domain" description="Protein kinase" evidence="3">
    <location>
        <begin position="33"/>
        <end position="348"/>
    </location>
</feature>
<reference evidence="4" key="1">
    <citation type="journal article" date="2014" name="PLoS Genet.">
        <title>Signature Gene Expression Reveals Novel Clues to the Molecular Mechanisms of Dimorphic Transition in Penicillium marneffei.</title>
        <authorList>
            <person name="Yang E."/>
            <person name="Wang G."/>
            <person name="Cai J."/>
            <person name="Woo P.C."/>
            <person name="Lau S.K."/>
            <person name="Yuen K.-Y."/>
            <person name="Chow W.-N."/>
            <person name="Lin X."/>
        </authorList>
    </citation>
    <scope>NUCLEOTIDE SEQUENCE [LARGE SCALE GENOMIC DNA]</scope>
    <source>
        <strain evidence="4">PM1</strain>
    </source>
</reference>
<evidence type="ECO:0000256" key="2">
    <source>
        <dbReference type="SAM" id="MobiDB-lite"/>
    </source>
</evidence>
<dbReference type="GO" id="GO:0004672">
    <property type="term" value="F:protein kinase activity"/>
    <property type="evidence" value="ECO:0007669"/>
    <property type="project" value="InterPro"/>
</dbReference>
<feature type="binding site" evidence="1">
    <location>
        <position position="67"/>
    </location>
    <ligand>
        <name>ATP</name>
        <dbReference type="ChEBI" id="CHEBI:30616"/>
    </ligand>
</feature>
<name>A0A093VC31_TALMA</name>
<dbReference type="HOGENOM" id="CLU_338043_0_0_1"/>
<dbReference type="SUPFAM" id="SSF56112">
    <property type="entry name" value="Protein kinase-like (PK-like)"/>
    <property type="match status" value="1"/>
</dbReference>
<accession>A0A093VC31</accession>
<dbReference type="InterPro" id="IPR017441">
    <property type="entry name" value="Protein_kinase_ATP_BS"/>
</dbReference>
<evidence type="ECO:0000313" key="4">
    <source>
        <dbReference type="EMBL" id="KFX49745.1"/>
    </source>
</evidence>
<protein>
    <submittedName>
        <fullName evidence="4">Serine/threonine-protein kinase SRPK</fullName>
    </submittedName>
</protein>
<evidence type="ECO:0000259" key="3">
    <source>
        <dbReference type="PROSITE" id="PS50011"/>
    </source>
</evidence>
<dbReference type="Pfam" id="PF00069">
    <property type="entry name" value="Pkinase"/>
    <property type="match status" value="2"/>
</dbReference>
<dbReference type="Gene3D" id="1.10.510.10">
    <property type="entry name" value="Transferase(Phosphotransferase) domain 1"/>
    <property type="match status" value="1"/>
</dbReference>
<evidence type="ECO:0000256" key="1">
    <source>
        <dbReference type="PROSITE-ProRule" id="PRU10141"/>
    </source>
</evidence>